<gene>
    <name evidence="1" type="ORF">HPB52_007147</name>
</gene>
<name>A0A9D4PFX8_RHISA</name>
<proteinExistence type="predicted"/>
<dbReference type="Proteomes" id="UP000821837">
    <property type="component" value="Chromosome 8"/>
</dbReference>
<sequence>MERLQTKRNLAPVDLQKLSDQLTLLKTTDDLEPEHEDRIAEITAELEVIAKDQDALIDPHVSDDDFAEECVGVRKYEALITRMRTRLERLQRKSLSGGVRPVKVTQQLSETVCSEAGASEALCSVALKPTASTSMVGEHNFIAHCDEAQFTRDEQPDRDRPATA</sequence>
<dbReference type="VEuPathDB" id="VectorBase:RSAN_054851"/>
<reference evidence="1" key="1">
    <citation type="journal article" date="2020" name="Cell">
        <title>Large-Scale Comparative Analyses of Tick Genomes Elucidate Their Genetic Diversity and Vector Capacities.</title>
        <authorList>
            <consortium name="Tick Genome and Microbiome Consortium (TIGMIC)"/>
            <person name="Jia N."/>
            <person name="Wang J."/>
            <person name="Shi W."/>
            <person name="Du L."/>
            <person name="Sun Y."/>
            <person name="Zhan W."/>
            <person name="Jiang J.F."/>
            <person name="Wang Q."/>
            <person name="Zhang B."/>
            <person name="Ji P."/>
            <person name="Bell-Sakyi L."/>
            <person name="Cui X.M."/>
            <person name="Yuan T.T."/>
            <person name="Jiang B.G."/>
            <person name="Yang W.F."/>
            <person name="Lam T.T."/>
            <person name="Chang Q.C."/>
            <person name="Ding S.J."/>
            <person name="Wang X.J."/>
            <person name="Zhu J.G."/>
            <person name="Ruan X.D."/>
            <person name="Zhao L."/>
            <person name="Wei J.T."/>
            <person name="Ye R.Z."/>
            <person name="Que T.C."/>
            <person name="Du C.H."/>
            <person name="Zhou Y.H."/>
            <person name="Cheng J.X."/>
            <person name="Dai P.F."/>
            <person name="Guo W.B."/>
            <person name="Han X.H."/>
            <person name="Huang E.J."/>
            <person name="Li L.F."/>
            <person name="Wei W."/>
            <person name="Gao Y.C."/>
            <person name="Liu J.Z."/>
            <person name="Shao H.Z."/>
            <person name="Wang X."/>
            <person name="Wang C.C."/>
            <person name="Yang T.C."/>
            <person name="Huo Q.B."/>
            <person name="Li W."/>
            <person name="Chen H.Y."/>
            <person name="Chen S.E."/>
            <person name="Zhou L.G."/>
            <person name="Ni X.B."/>
            <person name="Tian J.H."/>
            <person name="Sheng Y."/>
            <person name="Liu T."/>
            <person name="Pan Y.S."/>
            <person name="Xia L.Y."/>
            <person name="Li J."/>
            <person name="Zhao F."/>
            <person name="Cao W.C."/>
        </authorList>
    </citation>
    <scope>NUCLEOTIDE SEQUENCE</scope>
    <source>
        <strain evidence="1">Rsan-2018</strain>
    </source>
</reference>
<reference evidence="1" key="2">
    <citation type="submission" date="2021-09" db="EMBL/GenBank/DDBJ databases">
        <authorList>
            <person name="Jia N."/>
            <person name="Wang J."/>
            <person name="Shi W."/>
            <person name="Du L."/>
            <person name="Sun Y."/>
            <person name="Zhan W."/>
            <person name="Jiang J."/>
            <person name="Wang Q."/>
            <person name="Zhang B."/>
            <person name="Ji P."/>
            <person name="Sakyi L.B."/>
            <person name="Cui X."/>
            <person name="Yuan T."/>
            <person name="Jiang B."/>
            <person name="Yang W."/>
            <person name="Lam T.T.-Y."/>
            <person name="Chang Q."/>
            <person name="Ding S."/>
            <person name="Wang X."/>
            <person name="Zhu J."/>
            <person name="Ruan X."/>
            <person name="Zhao L."/>
            <person name="Wei J."/>
            <person name="Que T."/>
            <person name="Du C."/>
            <person name="Cheng J."/>
            <person name="Dai P."/>
            <person name="Han X."/>
            <person name="Huang E."/>
            <person name="Gao Y."/>
            <person name="Liu J."/>
            <person name="Shao H."/>
            <person name="Ye R."/>
            <person name="Li L."/>
            <person name="Wei W."/>
            <person name="Wang X."/>
            <person name="Wang C."/>
            <person name="Huo Q."/>
            <person name="Li W."/>
            <person name="Guo W."/>
            <person name="Chen H."/>
            <person name="Chen S."/>
            <person name="Zhou L."/>
            <person name="Zhou L."/>
            <person name="Ni X."/>
            <person name="Tian J."/>
            <person name="Zhou Y."/>
            <person name="Sheng Y."/>
            <person name="Liu T."/>
            <person name="Pan Y."/>
            <person name="Xia L."/>
            <person name="Li J."/>
            <person name="Zhao F."/>
            <person name="Cao W."/>
        </authorList>
    </citation>
    <scope>NUCLEOTIDE SEQUENCE</scope>
    <source>
        <strain evidence="1">Rsan-2018</strain>
        <tissue evidence="1">Larvae</tissue>
    </source>
</reference>
<protein>
    <submittedName>
        <fullName evidence="1">Uncharacterized protein</fullName>
    </submittedName>
</protein>
<accession>A0A9D4PFX8</accession>
<keyword evidence="2" id="KW-1185">Reference proteome</keyword>
<dbReference type="EMBL" id="JABSTV010001254">
    <property type="protein sequence ID" value="KAH7939136.1"/>
    <property type="molecule type" value="Genomic_DNA"/>
</dbReference>
<evidence type="ECO:0000313" key="1">
    <source>
        <dbReference type="EMBL" id="KAH7939136.1"/>
    </source>
</evidence>
<organism evidence="1 2">
    <name type="scientific">Rhipicephalus sanguineus</name>
    <name type="common">Brown dog tick</name>
    <name type="synonym">Ixodes sanguineus</name>
    <dbReference type="NCBI Taxonomy" id="34632"/>
    <lineage>
        <taxon>Eukaryota</taxon>
        <taxon>Metazoa</taxon>
        <taxon>Ecdysozoa</taxon>
        <taxon>Arthropoda</taxon>
        <taxon>Chelicerata</taxon>
        <taxon>Arachnida</taxon>
        <taxon>Acari</taxon>
        <taxon>Parasitiformes</taxon>
        <taxon>Ixodida</taxon>
        <taxon>Ixodoidea</taxon>
        <taxon>Ixodidae</taxon>
        <taxon>Rhipicephalinae</taxon>
        <taxon>Rhipicephalus</taxon>
        <taxon>Rhipicephalus</taxon>
    </lineage>
</organism>
<comment type="caution">
    <text evidence="1">The sequence shown here is derived from an EMBL/GenBank/DDBJ whole genome shotgun (WGS) entry which is preliminary data.</text>
</comment>
<evidence type="ECO:0000313" key="2">
    <source>
        <dbReference type="Proteomes" id="UP000821837"/>
    </source>
</evidence>
<dbReference type="AlphaFoldDB" id="A0A9D4PFX8"/>